<dbReference type="NCBIfam" id="TIGR00278">
    <property type="entry name" value="membrane protein insertion efficiency factor YidD"/>
    <property type="match status" value="1"/>
</dbReference>
<name>A0AA35X3W7_GEOBA</name>
<dbReference type="InterPro" id="IPR002696">
    <property type="entry name" value="Membr_insert_effic_factor_YidD"/>
</dbReference>
<protein>
    <submittedName>
        <fullName evidence="1">Membrane protein insertion efficiency factor</fullName>
    </submittedName>
</protein>
<gene>
    <name evidence="1" type="ORF">GBAR_LOCUS21592</name>
</gene>
<dbReference type="SMART" id="SM01234">
    <property type="entry name" value="Haemolytic"/>
    <property type="match status" value="1"/>
</dbReference>
<evidence type="ECO:0000313" key="1">
    <source>
        <dbReference type="EMBL" id="CAI8038741.1"/>
    </source>
</evidence>
<dbReference type="EMBL" id="CASHTH010003008">
    <property type="protein sequence ID" value="CAI8038741.1"/>
    <property type="molecule type" value="Genomic_DNA"/>
</dbReference>
<dbReference type="Pfam" id="PF01809">
    <property type="entry name" value="YidD"/>
    <property type="match status" value="1"/>
</dbReference>
<keyword evidence="2" id="KW-1185">Reference proteome</keyword>
<reference evidence="1" key="1">
    <citation type="submission" date="2023-03" db="EMBL/GenBank/DDBJ databases">
        <authorList>
            <person name="Steffen K."/>
            <person name="Cardenas P."/>
        </authorList>
    </citation>
    <scope>NUCLEOTIDE SEQUENCE</scope>
</reference>
<comment type="caution">
    <text evidence="1">The sequence shown here is derived from an EMBL/GenBank/DDBJ whole genome shotgun (WGS) entry which is preliminary data.</text>
</comment>
<dbReference type="PANTHER" id="PTHR33383:SF1">
    <property type="entry name" value="MEMBRANE PROTEIN INSERTION EFFICIENCY FACTOR-RELATED"/>
    <property type="match status" value="1"/>
</dbReference>
<dbReference type="AlphaFoldDB" id="A0AA35X3W7"/>
<dbReference type="Proteomes" id="UP001174909">
    <property type="component" value="Unassembled WGS sequence"/>
</dbReference>
<dbReference type="HAMAP" id="MF_00386">
    <property type="entry name" value="UPF0161_YidD"/>
    <property type="match status" value="1"/>
</dbReference>
<accession>A0AA35X3W7</accession>
<sequence>MIQAFALGAIRFYQHALSPYIAVGLCRHEPTCSRYTYESIDKYGTTRGVWLGIKRLIRCRPGGSSGFDPVP</sequence>
<evidence type="ECO:0000313" key="2">
    <source>
        <dbReference type="Proteomes" id="UP001174909"/>
    </source>
</evidence>
<organism evidence="1 2">
    <name type="scientific">Geodia barretti</name>
    <name type="common">Barrett's horny sponge</name>
    <dbReference type="NCBI Taxonomy" id="519541"/>
    <lineage>
        <taxon>Eukaryota</taxon>
        <taxon>Metazoa</taxon>
        <taxon>Porifera</taxon>
        <taxon>Demospongiae</taxon>
        <taxon>Heteroscleromorpha</taxon>
        <taxon>Tetractinellida</taxon>
        <taxon>Astrophorina</taxon>
        <taxon>Geodiidae</taxon>
        <taxon>Geodia</taxon>
    </lineage>
</organism>
<proteinExistence type="inferred from homology"/>
<dbReference type="PANTHER" id="PTHR33383">
    <property type="entry name" value="MEMBRANE PROTEIN INSERTION EFFICIENCY FACTOR-RELATED"/>
    <property type="match status" value="1"/>
</dbReference>